<gene>
    <name evidence="3" type="ORF">GF339_09815</name>
</gene>
<dbReference type="Proteomes" id="UP000649604">
    <property type="component" value="Unassembled WGS sequence"/>
</dbReference>
<organism evidence="3 4">
    <name type="scientific">candidate division KSB3 bacterium</name>
    <dbReference type="NCBI Taxonomy" id="2044937"/>
    <lineage>
        <taxon>Bacteria</taxon>
        <taxon>candidate division KSB3</taxon>
    </lineage>
</organism>
<sequence length="156" mass="16943">MSTTHVQSLVEGIILTGIGAVILILIPSQIEEMAGMATQMSPSFFPTVAAIALVILGVVIIVQSFLPSKKLRPSTDISRHALMRVILAALLLIAYTALFQHLGFVVTSGAFFAIFAYLFGSRNVVKILVSMVAMPVVVWLFFEKVFNIPLPHGILF</sequence>
<feature type="transmembrane region" description="Helical" evidence="1">
    <location>
        <begin position="12"/>
        <end position="30"/>
    </location>
</feature>
<evidence type="ECO:0000256" key="1">
    <source>
        <dbReference type="SAM" id="Phobius"/>
    </source>
</evidence>
<comment type="caution">
    <text evidence="3">The sequence shown here is derived from an EMBL/GenBank/DDBJ whole genome shotgun (WGS) entry which is preliminary data.</text>
</comment>
<evidence type="ECO:0000313" key="3">
    <source>
        <dbReference type="EMBL" id="MBD3324870.1"/>
    </source>
</evidence>
<evidence type="ECO:0000313" key="4">
    <source>
        <dbReference type="Proteomes" id="UP000649604"/>
    </source>
</evidence>
<accession>A0A9D5Q5Q2</accession>
<name>A0A9D5Q5Q2_9BACT</name>
<keyword evidence="1" id="KW-0472">Membrane</keyword>
<feature type="transmembrane region" description="Helical" evidence="1">
    <location>
        <begin position="87"/>
        <end position="118"/>
    </location>
</feature>
<feature type="domain" description="DUF1468" evidence="2">
    <location>
        <begin position="12"/>
        <end position="151"/>
    </location>
</feature>
<evidence type="ECO:0000259" key="2">
    <source>
        <dbReference type="Pfam" id="PF07331"/>
    </source>
</evidence>
<proteinExistence type="predicted"/>
<feature type="transmembrane region" description="Helical" evidence="1">
    <location>
        <begin position="42"/>
        <end position="66"/>
    </location>
</feature>
<keyword evidence="1" id="KW-1133">Transmembrane helix</keyword>
<dbReference type="Pfam" id="PF07331">
    <property type="entry name" value="TctB"/>
    <property type="match status" value="1"/>
</dbReference>
<dbReference type="AlphaFoldDB" id="A0A9D5Q5Q2"/>
<dbReference type="EMBL" id="WJJP01000313">
    <property type="protein sequence ID" value="MBD3324870.1"/>
    <property type="molecule type" value="Genomic_DNA"/>
</dbReference>
<protein>
    <recommendedName>
        <fullName evidence="2">DUF1468 domain-containing protein</fullName>
    </recommendedName>
</protein>
<feature type="transmembrane region" description="Helical" evidence="1">
    <location>
        <begin position="124"/>
        <end position="142"/>
    </location>
</feature>
<keyword evidence="1" id="KW-0812">Transmembrane</keyword>
<dbReference type="InterPro" id="IPR009936">
    <property type="entry name" value="DUF1468"/>
</dbReference>
<reference evidence="3" key="1">
    <citation type="submission" date="2019-11" db="EMBL/GenBank/DDBJ databases">
        <title>Microbial mats filling the niche in hypersaline microbial mats.</title>
        <authorList>
            <person name="Wong H.L."/>
            <person name="Macleod F.I."/>
            <person name="White R.A. III"/>
            <person name="Burns B.P."/>
        </authorList>
    </citation>
    <scope>NUCLEOTIDE SEQUENCE</scope>
    <source>
        <strain evidence="3">Rbin_158</strain>
    </source>
</reference>